<evidence type="ECO:0000256" key="2">
    <source>
        <dbReference type="ARBA" id="ARBA00023015"/>
    </source>
</evidence>
<keyword evidence="7" id="KW-1185">Reference proteome</keyword>
<dbReference type="InterPro" id="IPR014284">
    <property type="entry name" value="RNA_pol_sigma-70_dom"/>
</dbReference>
<dbReference type="Pfam" id="PF08281">
    <property type="entry name" value="Sigma70_r4_2"/>
    <property type="match status" value="1"/>
</dbReference>
<dbReference type="RefSeq" id="WP_343850448.1">
    <property type="nucleotide sequence ID" value="NZ_BAAAFI010000007.1"/>
</dbReference>
<dbReference type="InterPro" id="IPR036388">
    <property type="entry name" value="WH-like_DNA-bd_sf"/>
</dbReference>
<keyword evidence="4" id="KW-0804">Transcription</keyword>
<comment type="similarity">
    <text evidence="1">Belongs to the sigma-70 factor family. ECF subfamily.</text>
</comment>
<reference evidence="7" key="1">
    <citation type="journal article" date="2019" name="Int. J. Syst. Evol. Microbiol.">
        <title>The Global Catalogue of Microorganisms (GCM) 10K type strain sequencing project: providing services to taxonomists for standard genome sequencing and annotation.</title>
        <authorList>
            <consortium name="The Broad Institute Genomics Platform"/>
            <consortium name="The Broad Institute Genome Sequencing Center for Infectious Disease"/>
            <person name="Wu L."/>
            <person name="Ma J."/>
        </authorList>
    </citation>
    <scope>NUCLEOTIDE SEQUENCE [LARGE SCALE GENOMIC DNA]</scope>
    <source>
        <strain evidence="7">JCM 16112</strain>
    </source>
</reference>
<dbReference type="SUPFAM" id="SSF88659">
    <property type="entry name" value="Sigma3 and sigma4 domains of RNA polymerase sigma factors"/>
    <property type="match status" value="1"/>
</dbReference>
<dbReference type="NCBIfam" id="TIGR02937">
    <property type="entry name" value="sigma70-ECF"/>
    <property type="match status" value="1"/>
</dbReference>
<organism evidence="6 7">
    <name type="scientific">Algoriphagus jejuensis</name>
    <dbReference type="NCBI Taxonomy" id="419934"/>
    <lineage>
        <taxon>Bacteria</taxon>
        <taxon>Pseudomonadati</taxon>
        <taxon>Bacteroidota</taxon>
        <taxon>Cytophagia</taxon>
        <taxon>Cytophagales</taxon>
        <taxon>Cyclobacteriaceae</taxon>
        <taxon>Algoriphagus</taxon>
    </lineage>
</organism>
<dbReference type="PANTHER" id="PTHR43133">
    <property type="entry name" value="RNA POLYMERASE ECF-TYPE SIGMA FACTO"/>
    <property type="match status" value="1"/>
</dbReference>
<feature type="domain" description="RNA polymerase sigma factor 70 region 4 type 2" evidence="5">
    <location>
        <begin position="136"/>
        <end position="178"/>
    </location>
</feature>
<dbReference type="InterPro" id="IPR013249">
    <property type="entry name" value="RNA_pol_sigma70_r4_t2"/>
</dbReference>
<dbReference type="InterPro" id="IPR013325">
    <property type="entry name" value="RNA_pol_sigma_r2"/>
</dbReference>
<dbReference type="Gene3D" id="1.10.10.10">
    <property type="entry name" value="Winged helix-like DNA-binding domain superfamily/Winged helix DNA-binding domain"/>
    <property type="match status" value="1"/>
</dbReference>
<dbReference type="InterPro" id="IPR039425">
    <property type="entry name" value="RNA_pol_sigma-70-like"/>
</dbReference>
<keyword evidence="2" id="KW-0805">Transcription regulation</keyword>
<evidence type="ECO:0000256" key="4">
    <source>
        <dbReference type="ARBA" id="ARBA00023163"/>
    </source>
</evidence>
<evidence type="ECO:0000256" key="1">
    <source>
        <dbReference type="ARBA" id="ARBA00010641"/>
    </source>
</evidence>
<sequence length="201" mass="23350">MQTQNPTSLNECRLDEGVLWRLLKQGEKEGLEQIYLLYSQELFRYGMAIKPNRSFVKDCIQELFIDLWKYRAGLSQTDSIKNYLFKSLSNKITKEITKDRRLFLDGEISEFDAIVLEESAEEKLIGLQVDEILQKKLDSALAALPIRQRDVIQLLFFEKRSYESISEILGITVDSSYTLAWKAISRLKKSLVIVTLICWTI</sequence>
<comment type="caution">
    <text evidence="6">The sequence shown here is derived from an EMBL/GenBank/DDBJ whole genome shotgun (WGS) entry which is preliminary data.</text>
</comment>
<evidence type="ECO:0000259" key="5">
    <source>
        <dbReference type="Pfam" id="PF08281"/>
    </source>
</evidence>
<dbReference type="EMBL" id="BAAAFI010000007">
    <property type="protein sequence ID" value="GAA0878755.1"/>
    <property type="molecule type" value="Genomic_DNA"/>
</dbReference>
<dbReference type="PANTHER" id="PTHR43133:SF46">
    <property type="entry name" value="RNA POLYMERASE SIGMA-70 FACTOR ECF SUBFAMILY"/>
    <property type="match status" value="1"/>
</dbReference>
<accession>A0ABP3YBJ2</accession>
<name>A0ABP3YBJ2_9BACT</name>
<keyword evidence="3" id="KW-0731">Sigma factor</keyword>
<evidence type="ECO:0000313" key="6">
    <source>
        <dbReference type="EMBL" id="GAA0878755.1"/>
    </source>
</evidence>
<protein>
    <submittedName>
        <fullName evidence="6">Sigma-70 family RNA polymerase sigma factor</fullName>
    </submittedName>
</protein>
<proteinExistence type="inferred from homology"/>
<dbReference type="SUPFAM" id="SSF88946">
    <property type="entry name" value="Sigma2 domain of RNA polymerase sigma factors"/>
    <property type="match status" value="1"/>
</dbReference>
<gene>
    <name evidence="6" type="ORF">GCM10009119_17230</name>
</gene>
<evidence type="ECO:0000256" key="3">
    <source>
        <dbReference type="ARBA" id="ARBA00023082"/>
    </source>
</evidence>
<dbReference type="InterPro" id="IPR013324">
    <property type="entry name" value="RNA_pol_sigma_r3/r4-like"/>
</dbReference>
<evidence type="ECO:0000313" key="7">
    <source>
        <dbReference type="Proteomes" id="UP001500469"/>
    </source>
</evidence>
<dbReference type="Proteomes" id="UP001500469">
    <property type="component" value="Unassembled WGS sequence"/>
</dbReference>
<dbReference type="Gene3D" id="1.10.1740.10">
    <property type="match status" value="1"/>
</dbReference>